<reference evidence="1" key="1">
    <citation type="submission" date="2022-07" db="EMBL/GenBank/DDBJ databases">
        <title>Genome Sequence of Phlebia brevispora.</title>
        <authorList>
            <person name="Buettner E."/>
        </authorList>
    </citation>
    <scope>NUCLEOTIDE SEQUENCE</scope>
    <source>
        <strain evidence="1">MPL23</strain>
    </source>
</reference>
<comment type="caution">
    <text evidence="1">The sequence shown here is derived from an EMBL/GenBank/DDBJ whole genome shotgun (WGS) entry which is preliminary data.</text>
</comment>
<keyword evidence="2" id="KW-1185">Reference proteome</keyword>
<gene>
    <name evidence="1" type="ORF">NM688_g8068</name>
</gene>
<proteinExistence type="predicted"/>
<protein>
    <submittedName>
        <fullName evidence="1">Uncharacterized protein</fullName>
    </submittedName>
</protein>
<dbReference type="Proteomes" id="UP001148662">
    <property type="component" value="Unassembled WGS sequence"/>
</dbReference>
<evidence type="ECO:0000313" key="1">
    <source>
        <dbReference type="EMBL" id="KAJ3527870.1"/>
    </source>
</evidence>
<organism evidence="1 2">
    <name type="scientific">Phlebia brevispora</name>
    <dbReference type="NCBI Taxonomy" id="194682"/>
    <lineage>
        <taxon>Eukaryota</taxon>
        <taxon>Fungi</taxon>
        <taxon>Dikarya</taxon>
        <taxon>Basidiomycota</taxon>
        <taxon>Agaricomycotina</taxon>
        <taxon>Agaricomycetes</taxon>
        <taxon>Polyporales</taxon>
        <taxon>Meruliaceae</taxon>
        <taxon>Phlebia</taxon>
    </lineage>
</organism>
<name>A0ACC1RXQ5_9APHY</name>
<sequence>MLSADVNTSQPFHEVLLDKVKDFDFEHVAIHMPLRDAFLSIVGVGFIVYLIFKRWEPTNLPLLAFLLLLTPASLSTLVTPHLGSVKGTALSILTYWATILISVTFYRLSPFHPLARYPGPIMCKLTKFWGFYKELDGKQHLYIESLHDKYGDVVRIGKRQSKRDIPP</sequence>
<evidence type="ECO:0000313" key="2">
    <source>
        <dbReference type="Proteomes" id="UP001148662"/>
    </source>
</evidence>
<dbReference type="EMBL" id="JANHOG010002058">
    <property type="protein sequence ID" value="KAJ3527870.1"/>
    <property type="molecule type" value="Genomic_DNA"/>
</dbReference>
<accession>A0ACC1RXQ5</accession>